<dbReference type="SFLD" id="SFLDG01144">
    <property type="entry name" value="C2.B.4:_PGP_Like"/>
    <property type="match status" value="1"/>
</dbReference>
<dbReference type="InterPro" id="IPR000150">
    <property type="entry name" value="Cof"/>
</dbReference>
<reference evidence="1 2" key="1">
    <citation type="journal article" date="2006" name="Proc. Natl. Acad. Sci. U.S.A.">
        <title>Molecular genetic anatomy of inter- and intraserotype variation in the human bacterial pathogen group A Streptococcus.</title>
        <authorList>
            <person name="Beres S.B."/>
            <person name="Richter E.W."/>
            <person name="Nagiec M.J."/>
            <person name="Sumby P."/>
            <person name="Porcella S.F."/>
            <person name="DeLeo F.R."/>
            <person name="Musser J.M."/>
        </authorList>
    </citation>
    <scope>NUCLEOTIDE SEQUENCE [LARGE SCALE GENOMIC DNA]</scope>
    <source>
        <strain evidence="1 2">MGAS9429</strain>
    </source>
</reference>
<dbReference type="Gene3D" id="3.40.50.1000">
    <property type="entry name" value="HAD superfamily/HAD-like"/>
    <property type="match status" value="1"/>
</dbReference>
<dbReference type="GO" id="GO:0016791">
    <property type="term" value="F:phosphatase activity"/>
    <property type="evidence" value="ECO:0007669"/>
    <property type="project" value="TreeGrafter"/>
</dbReference>
<organism evidence="1 2">
    <name type="scientific">Streptococcus pyogenes serotype M12 (strain MGAS9429)</name>
    <dbReference type="NCBI Taxonomy" id="370551"/>
    <lineage>
        <taxon>Bacteria</taxon>
        <taxon>Bacillati</taxon>
        <taxon>Bacillota</taxon>
        <taxon>Bacilli</taxon>
        <taxon>Lactobacillales</taxon>
        <taxon>Streptococcaceae</taxon>
        <taxon>Streptococcus</taxon>
    </lineage>
</organism>
<dbReference type="NCBIfam" id="TIGR01484">
    <property type="entry name" value="HAD-SF-IIB"/>
    <property type="match status" value="1"/>
</dbReference>
<proteinExistence type="predicted"/>
<accession>Q1JKI8</accession>
<gene>
    <name evidence="1" type="ordered locus">MGAS9429_Spy1394</name>
</gene>
<protein>
    <submittedName>
        <fullName evidence="1">Hydrolase (HAD superfamily)</fullName>
    </submittedName>
</protein>
<sequence length="293" mass="32157">MATVKNGTSLKSNGKRKDRMIQLIAIDLDGTLLNQDKQIPKENITAIQEAAQSGLKIVLCTGRPQSGTRPYFDQLGLTQEEFLIINNGCSTYSSPDWQLRHSKMLKVSDIELLEELSQSFPDIYLTLTEENDYLVLEEEVPDLVQEDGDLVFTIVKPVSLAELSDTPRLIFQAMYLGEKAALDAFERAVRNQLSQSFHVVRSQDNILEILPQGVSKASALKELVEDLGLTADQVMAIGDAPNDIEMLTYAGLGVAMENASAAIKPLADKVTLTNDMAGVAQAIRQFALAAQKD</sequence>
<dbReference type="PROSITE" id="PS01229">
    <property type="entry name" value="COF_2"/>
    <property type="match status" value="1"/>
</dbReference>
<dbReference type="PANTHER" id="PTHR10000">
    <property type="entry name" value="PHOSPHOSERINE PHOSPHATASE"/>
    <property type="match status" value="1"/>
</dbReference>
<dbReference type="HOGENOM" id="CLU_044146_0_1_9"/>
<dbReference type="GO" id="GO:0005829">
    <property type="term" value="C:cytosol"/>
    <property type="evidence" value="ECO:0007669"/>
    <property type="project" value="TreeGrafter"/>
</dbReference>
<dbReference type="GO" id="GO:0000287">
    <property type="term" value="F:magnesium ion binding"/>
    <property type="evidence" value="ECO:0007669"/>
    <property type="project" value="TreeGrafter"/>
</dbReference>
<dbReference type="AlphaFoldDB" id="Q1JKI8"/>
<dbReference type="PROSITE" id="PS01228">
    <property type="entry name" value="COF_1"/>
    <property type="match status" value="1"/>
</dbReference>
<dbReference type="NCBIfam" id="TIGR00099">
    <property type="entry name" value="Cof-subfamily"/>
    <property type="match status" value="1"/>
</dbReference>
<dbReference type="EMBL" id="CP000259">
    <property type="protein sequence ID" value="ABF32581.1"/>
    <property type="molecule type" value="Genomic_DNA"/>
</dbReference>
<evidence type="ECO:0000313" key="2">
    <source>
        <dbReference type="Proteomes" id="UP000002433"/>
    </source>
</evidence>
<dbReference type="CDD" id="cd07516">
    <property type="entry name" value="HAD_Pase"/>
    <property type="match status" value="1"/>
</dbReference>
<dbReference type="SFLD" id="SFLDS00003">
    <property type="entry name" value="Haloacid_Dehalogenase"/>
    <property type="match status" value="1"/>
</dbReference>
<dbReference type="PANTHER" id="PTHR10000:SF8">
    <property type="entry name" value="HAD SUPERFAMILY HYDROLASE-LIKE, TYPE 3"/>
    <property type="match status" value="1"/>
</dbReference>
<dbReference type="SFLD" id="SFLDG01140">
    <property type="entry name" value="C2.B:_Phosphomannomutase_and_P"/>
    <property type="match status" value="1"/>
</dbReference>
<dbReference type="KEGG" id="spk:MGAS9429_Spy1394"/>
<keyword evidence="1" id="KW-0378">Hydrolase</keyword>
<dbReference type="InterPro" id="IPR036412">
    <property type="entry name" value="HAD-like_sf"/>
</dbReference>
<name>Q1JKI8_STRPC</name>
<dbReference type="Proteomes" id="UP000002433">
    <property type="component" value="Chromosome"/>
</dbReference>
<dbReference type="InterPro" id="IPR006379">
    <property type="entry name" value="HAD-SF_hydro_IIB"/>
</dbReference>
<dbReference type="InterPro" id="IPR023214">
    <property type="entry name" value="HAD_sf"/>
</dbReference>
<dbReference type="SUPFAM" id="SSF56784">
    <property type="entry name" value="HAD-like"/>
    <property type="match status" value="1"/>
</dbReference>
<dbReference type="Pfam" id="PF08282">
    <property type="entry name" value="Hydrolase_3"/>
    <property type="match status" value="1"/>
</dbReference>
<evidence type="ECO:0000313" key="1">
    <source>
        <dbReference type="EMBL" id="ABF32581.1"/>
    </source>
</evidence>
<dbReference type="Gene3D" id="3.30.1240.10">
    <property type="match status" value="1"/>
</dbReference>